<dbReference type="AlphaFoldDB" id="A0AAE0N697"/>
<dbReference type="EMBL" id="JAULSN010000005">
    <property type="protein sequence ID" value="KAK3371835.1"/>
    <property type="molecule type" value="Genomic_DNA"/>
</dbReference>
<feature type="compositionally biased region" description="Pro residues" evidence="1">
    <location>
        <begin position="106"/>
        <end position="117"/>
    </location>
</feature>
<name>A0AAE0N697_9PEZI</name>
<feature type="region of interest" description="Disordered" evidence="1">
    <location>
        <begin position="68"/>
        <end position="124"/>
    </location>
</feature>
<reference evidence="2" key="1">
    <citation type="journal article" date="2023" name="Mol. Phylogenet. Evol.">
        <title>Genome-scale phylogeny and comparative genomics of the fungal order Sordariales.</title>
        <authorList>
            <person name="Hensen N."/>
            <person name="Bonometti L."/>
            <person name="Westerberg I."/>
            <person name="Brannstrom I.O."/>
            <person name="Guillou S."/>
            <person name="Cros-Aarteil S."/>
            <person name="Calhoun S."/>
            <person name="Haridas S."/>
            <person name="Kuo A."/>
            <person name="Mondo S."/>
            <person name="Pangilinan J."/>
            <person name="Riley R."/>
            <person name="LaButti K."/>
            <person name="Andreopoulos B."/>
            <person name="Lipzen A."/>
            <person name="Chen C."/>
            <person name="Yan M."/>
            <person name="Daum C."/>
            <person name="Ng V."/>
            <person name="Clum A."/>
            <person name="Steindorff A."/>
            <person name="Ohm R.A."/>
            <person name="Martin F."/>
            <person name="Silar P."/>
            <person name="Natvig D.O."/>
            <person name="Lalanne C."/>
            <person name="Gautier V."/>
            <person name="Ament-Velasquez S.L."/>
            <person name="Kruys A."/>
            <person name="Hutchinson M.I."/>
            <person name="Powell A.J."/>
            <person name="Barry K."/>
            <person name="Miller A.N."/>
            <person name="Grigoriev I.V."/>
            <person name="Debuchy R."/>
            <person name="Gladieux P."/>
            <person name="Hiltunen Thoren M."/>
            <person name="Johannesson H."/>
        </authorList>
    </citation>
    <scope>NUCLEOTIDE SEQUENCE</scope>
    <source>
        <strain evidence="2">CBS 958.72</strain>
    </source>
</reference>
<evidence type="ECO:0000256" key="1">
    <source>
        <dbReference type="SAM" id="MobiDB-lite"/>
    </source>
</evidence>
<sequence length="271" mass="29103">MVSLSCIDTHLRLALGNGVPQSVWLAALSKPSQVRARVTTIPGLARREAFASPGQASSPSGLTAHLISARSSQTSQVKREDERDGNRAPTTPDAPRSTRKKHWSPSHPPSLPPPQPKGAPCGQRATLTRRESFQIVQAGQPLQISVAPCPPVLAPPRLPTTTLSPVSQSQAAVGSISSRLLNQFPIPVPHAAMPAHQGPSTPAPPLPSQSGSEWPAHWQKFNSRGRCSLELDLGRTWSGHGERLRELLVALWCCAPHRRTQDQVNEVTLGT</sequence>
<evidence type="ECO:0000313" key="2">
    <source>
        <dbReference type="EMBL" id="KAK3371835.1"/>
    </source>
</evidence>
<comment type="caution">
    <text evidence="2">The sequence shown here is derived from an EMBL/GenBank/DDBJ whole genome shotgun (WGS) entry which is preliminary data.</text>
</comment>
<gene>
    <name evidence="2" type="ORF">B0T24DRAFT_338929</name>
</gene>
<organism evidence="2 3">
    <name type="scientific">Lasiosphaeria ovina</name>
    <dbReference type="NCBI Taxonomy" id="92902"/>
    <lineage>
        <taxon>Eukaryota</taxon>
        <taxon>Fungi</taxon>
        <taxon>Dikarya</taxon>
        <taxon>Ascomycota</taxon>
        <taxon>Pezizomycotina</taxon>
        <taxon>Sordariomycetes</taxon>
        <taxon>Sordariomycetidae</taxon>
        <taxon>Sordariales</taxon>
        <taxon>Lasiosphaeriaceae</taxon>
        <taxon>Lasiosphaeria</taxon>
    </lineage>
</organism>
<protein>
    <submittedName>
        <fullName evidence="2">Uncharacterized protein</fullName>
    </submittedName>
</protein>
<evidence type="ECO:0000313" key="3">
    <source>
        <dbReference type="Proteomes" id="UP001287356"/>
    </source>
</evidence>
<reference evidence="2" key="2">
    <citation type="submission" date="2023-06" db="EMBL/GenBank/DDBJ databases">
        <authorList>
            <consortium name="Lawrence Berkeley National Laboratory"/>
            <person name="Haridas S."/>
            <person name="Hensen N."/>
            <person name="Bonometti L."/>
            <person name="Westerberg I."/>
            <person name="Brannstrom I.O."/>
            <person name="Guillou S."/>
            <person name="Cros-Aarteil S."/>
            <person name="Calhoun S."/>
            <person name="Kuo A."/>
            <person name="Mondo S."/>
            <person name="Pangilinan J."/>
            <person name="Riley R."/>
            <person name="Labutti K."/>
            <person name="Andreopoulos B."/>
            <person name="Lipzen A."/>
            <person name="Chen C."/>
            <person name="Yanf M."/>
            <person name="Daum C."/>
            <person name="Ng V."/>
            <person name="Clum A."/>
            <person name="Steindorff A."/>
            <person name="Ohm R."/>
            <person name="Martin F."/>
            <person name="Silar P."/>
            <person name="Natvig D."/>
            <person name="Lalanne C."/>
            <person name="Gautier V."/>
            <person name="Ament-Velasquez S.L."/>
            <person name="Kruys A."/>
            <person name="Hutchinson M.I."/>
            <person name="Powell A.J."/>
            <person name="Barry K."/>
            <person name="Miller A.N."/>
            <person name="Grigoriev I.V."/>
            <person name="Debuchy R."/>
            <person name="Gladieux P."/>
            <person name="Thoren M.H."/>
            <person name="Johannesson H."/>
        </authorList>
    </citation>
    <scope>NUCLEOTIDE SEQUENCE</scope>
    <source>
        <strain evidence="2">CBS 958.72</strain>
    </source>
</reference>
<accession>A0AAE0N697</accession>
<dbReference type="Proteomes" id="UP001287356">
    <property type="component" value="Unassembled WGS sequence"/>
</dbReference>
<feature type="region of interest" description="Disordered" evidence="1">
    <location>
        <begin position="189"/>
        <end position="215"/>
    </location>
</feature>
<proteinExistence type="predicted"/>
<keyword evidence="3" id="KW-1185">Reference proteome</keyword>
<feature type="compositionally biased region" description="Basic and acidic residues" evidence="1">
    <location>
        <begin position="77"/>
        <end position="86"/>
    </location>
</feature>